<dbReference type="GeneID" id="64859131"/>
<sequence length="177" mass="20258">MKNERVNNMRLVHYDAHPPFPLLTRSSAKNKKILRKTENPFSCPISKSGNCASHIISRSGKANSRNPLCLVFCHHPSIPPPLKTKKINFFYFHHPSAIVSREQTQQDEIIRQLSSKRKKKRTASSDNLCNHFCGTSGFQKETAVNLTTAYSNKITLSTPTSITFFTFQLHFRKRNKL</sequence>
<dbReference type="Proteomes" id="UP000644660">
    <property type="component" value="Unassembled WGS sequence"/>
</dbReference>
<accession>A0A8H2VIG1</accession>
<dbReference type="AlphaFoldDB" id="A0A8H2VIG1"/>
<evidence type="ECO:0000313" key="2">
    <source>
        <dbReference type="Proteomes" id="UP000644660"/>
    </source>
</evidence>
<evidence type="ECO:0000313" key="1">
    <source>
        <dbReference type="EMBL" id="CAB4256062.1"/>
    </source>
</evidence>
<organism evidence="1 2">
    <name type="scientific">Maudiozyma barnettii</name>
    <dbReference type="NCBI Taxonomy" id="61262"/>
    <lineage>
        <taxon>Eukaryota</taxon>
        <taxon>Fungi</taxon>
        <taxon>Dikarya</taxon>
        <taxon>Ascomycota</taxon>
        <taxon>Saccharomycotina</taxon>
        <taxon>Saccharomycetes</taxon>
        <taxon>Saccharomycetales</taxon>
        <taxon>Saccharomycetaceae</taxon>
        <taxon>Maudiozyma</taxon>
    </lineage>
</organism>
<comment type="caution">
    <text evidence="1">The sequence shown here is derived from an EMBL/GenBank/DDBJ whole genome shotgun (WGS) entry which is preliminary data.</text>
</comment>
<name>A0A8H2VIG1_9SACH</name>
<dbReference type="RefSeq" id="XP_041407906.1">
    <property type="nucleotide sequence ID" value="XM_041551972.1"/>
</dbReference>
<gene>
    <name evidence="1" type="ORF">KABA2_08S02376</name>
</gene>
<proteinExistence type="predicted"/>
<dbReference type="EMBL" id="CAEFZW010000008">
    <property type="protein sequence ID" value="CAB4256062.1"/>
    <property type="molecule type" value="Genomic_DNA"/>
</dbReference>
<reference evidence="1 2" key="1">
    <citation type="submission" date="2020-05" db="EMBL/GenBank/DDBJ databases">
        <authorList>
            <person name="Casaregola S."/>
            <person name="Devillers H."/>
            <person name="Grondin C."/>
        </authorList>
    </citation>
    <scope>NUCLEOTIDE SEQUENCE [LARGE SCALE GENOMIC DNA]</scope>
    <source>
        <strain evidence="1 2">CLIB 1767</strain>
    </source>
</reference>
<keyword evidence="2" id="KW-1185">Reference proteome</keyword>
<protein>
    <submittedName>
        <fullName evidence="1">Uncharacterized protein</fullName>
    </submittedName>
</protein>